<keyword evidence="5" id="KW-1133">Transmembrane helix</keyword>
<evidence type="ECO:0000259" key="7">
    <source>
        <dbReference type="PROSITE" id="PS50885"/>
    </source>
</evidence>
<evidence type="ECO:0000256" key="5">
    <source>
        <dbReference type="SAM" id="Phobius"/>
    </source>
</evidence>
<dbReference type="SMART" id="SM00304">
    <property type="entry name" value="HAMP"/>
    <property type="match status" value="1"/>
</dbReference>
<dbReference type="EMBL" id="PNYA01000034">
    <property type="protein sequence ID" value="PMS15230.1"/>
    <property type="molecule type" value="Genomic_DNA"/>
</dbReference>
<keyword evidence="9" id="KW-1185">Reference proteome</keyword>
<gene>
    <name evidence="8" type="ORF">C0Z18_28010</name>
</gene>
<comment type="caution">
    <text evidence="8">The sequence shown here is derived from an EMBL/GenBank/DDBJ whole genome shotgun (WGS) entry which is preliminary data.</text>
</comment>
<accession>A0A2N7VDJ3</accession>
<dbReference type="Pfam" id="PF00672">
    <property type="entry name" value="HAMP"/>
    <property type="match status" value="1"/>
</dbReference>
<dbReference type="InterPro" id="IPR004090">
    <property type="entry name" value="Chemotax_Me-accpt_rcpt"/>
</dbReference>
<proteinExistence type="inferred from homology"/>
<dbReference type="PRINTS" id="PR00260">
    <property type="entry name" value="CHEMTRNSDUCR"/>
</dbReference>
<dbReference type="PANTHER" id="PTHR43531">
    <property type="entry name" value="PROTEIN ICFG"/>
    <property type="match status" value="1"/>
</dbReference>
<evidence type="ECO:0000256" key="4">
    <source>
        <dbReference type="SAM" id="Coils"/>
    </source>
</evidence>
<name>A0A2N7VDJ3_9BURK</name>
<reference evidence="8 9" key="1">
    <citation type="submission" date="2018-01" db="EMBL/GenBank/DDBJ databases">
        <title>Whole genome analyses suggest that Burkholderia sensu lato contains two further novel genera in the rhizoxinica-symbiotica group Mycetohabitans gen. nov., and Trinickia gen. nov.: implications for the evolution of diazotrophy and nodulation in the Burkholderiaceae.</title>
        <authorList>
            <person name="Estrada-de los Santos P."/>
            <person name="Palmer M."/>
            <person name="Chavez-Ramirez B."/>
            <person name="Beukes C."/>
            <person name="Steenkamp E.T."/>
            <person name="Hirsch A.M."/>
            <person name="Manyaka P."/>
            <person name="Maluk M."/>
            <person name="Lafos M."/>
            <person name="Crook M."/>
            <person name="Gross E."/>
            <person name="Simon M.F."/>
            <person name="Bueno dos Reis Junior F."/>
            <person name="Poole P.S."/>
            <person name="Venter S.N."/>
            <person name="James E.K."/>
        </authorList>
    </citation>
    <scope>NUCLEOTIDE SEQUENCE [LARGE SCALE GENOMIC DNA]</scope>
    <source>
        <strain evidence="8 9">GIMN1.004</strain>
    </source>
</reference>
<dbReference type="InterPro" id="IPR051310">
    <property type="entry name" value="MCP_chemotaxis"/>
</dbReference>
<protein>
    <submittedName>
        <fullName evidence="8">Methyl-accepting chemotaxis protein</fullName>
    </submittedName>
</protein>
<evidence type="ECO:0000256" key="2">
    <source>
        <dbReference type="ARBA" id="ARBA00029447"/>
    </source>
</evidence>
<dbReference type="AlphaFoldDB" id="A0A2N7VDJ3"/>
<evidence type="ECO:0000256" key="3">
    <source>
        <dbReference type="PROSITE-ProRule" id="PRU00284"/>
    </source>
</evidence>
<dbReference type="GO" id="GO:0005886">
    <property type="term" value="C:plasma membrane"/>
    <property type="evidence" value="ECO:0007669"/>
    <property type="project" value="TreeGrafter"/>
</dbReference>
<evidence type="ECO:0000313" key="9">
    <source>
        <dbReference type="Proteomes" id="UP000235616"/>
    </source>
</evidence>
<evidence type="ECO:0000313" key="8">
    <source>
        <dbReference type="EMBL" id="PMS15230.1"/>
    </source>
</evidence>
<dbReference type="PANTHER" id="PTHR43531:SF16">
    <property type="entry name" value="METHYL-ACCEPTING CHEMOTAXIS PROTEIN II"/>
    <property type="match status" value="1"/>
</dbReference>
<feature type="transmembrane region" description="Helical" evidence="5">
    <location>
        <begin position="320"/>
        <end position="343"/>
    </location>
</feature>
<organism evidence="8 9">
    <name type="scientific">Trinickia dabaoshanensis</name>
    <dbReference type="NCBI Taxonomy" id="564714"/>
    <lineage>
        <taxon>Bacteria</taxon>
        <taxon>Pseudomonadati</taxon>
        <taxon>Pseudomonadota</taxon>
        <taxon>Betaproteobacteria</taxon>
        <taxon>Burkholderiales</taxon>
        <taxon>Burkholderiaceae</taxon>
        <taxon>Trinickia</taxon>
    </lineage>
</organism>
<keyword evidence="5" id="KW-0812">Transmembrane</keyword>
<dbReference type="InterPro" id="IPR004089">
    <property type="entry name" value="MCPsignal_dom"/>
</dbReference>
<comment type="subcellular location">
    <subcellularLocation>
        <location evidence="1">Membrane</location>
    </subcellularLocation>
</comment>
<dbReference type="InterPro" id="IPR003660">
    <property type="entry name" value="HAMP_dom"/>
</dbReference>
<dbReference type="PROSITE" id="PS50885">
    <property type="entry name" value="HAMP"/>
    <property type="match status" value="1"/>
</dbReference>
<sequence>MIRAVFAPGMALMGRLRMPNKLIILALLFMAPLSTTLYATIHSALQAYRATLSEQDGIAMLATTQDLLKAVQVRRGAGAAVLAGNAGMRSAFDSSSAAADASLTRLIAQAQASTHFDMRAQPKALADRYAQLSAAGLGPTGTALFESHTRLVREIFLFERDLANLARLALDPDEVNAALIDTVAFELPSAAETAGLTRGKGAAALSAGALADLDRGVLQTRAALLDEQSAALRHALSGIREAQTGPAVGAKLSAIDLSPYDTFRQTVAALAREGAPALDASAFFQQGTDAIAALYGAHATLSQLARDRLNTRARHERNEVIVLSLLSAMSIGCALYLFAAFALRTQRDVAALSTSMAAIGTGDLRASLAVDGKDEFASIKRGLNALVAAWTQTIAATRGAAQSVLVGSGQIAAGNQDLSQRTETQAASLQETAASMEQLTSTVRHNASNAANANKLSAEASERASRTGSIVTSAVDIMKQVHDGSTRMAEIVSVIEGIAFQTNILALNAAVEAARAGEQGKGFGVVAGEVRALAHRSAAAAKDVKALIQTSIERVTGGSALFVQVDGAIHAVIDAIADVDRIVGEIADASEQQSDGIEQVNVAIAQMDEVTQRNAALVEESAAASASLQEQAEQMERLVARFQLA</sequence>
<feature type="domain" description="HAMP" evidence="7">
    <location>
        <begin position="343"/>
        <end position="395"/>
    </location>
</feature>
<dbReference type="SMART" id="SM00283">
    <property type="entry name" value="MA"/>
    <property type="match status" value="1"/>
</dbReference>
<evidence type="ECO:0000256" key="1">
    <source>
        <dbReference type="ARBA" id="ARBA00004370"/>
    </source>
</evidence>
<feature type="domain" description="Methyl-accepting transducer" evidence="6">
    <location>
        <begin position="400"/>
        <end position="629"/>
    </location>
</feature>
<dbReference type="OrthoDB" id="343520at2"/>
<feature type="coiled-coil region" evidence="4">
    <location>
        <begin position="618"/>
        <end position="645"/>
    </location>
</feature>
<dbReference type="Proteomes" id="UP000235616">
    <property type="component" value="Unassembled WGS sequence"/>
</dbReference>
<dbReference type="Pfam" id="PF00015">
    <property type="entry name" value="MCPsignal"/>
    <property type="match status" value="1"/>
</dbReference>
<dbReference type="GO" id="GO:0007165">
    <property type="term" value="P:signal transduction"/>
    <property type="evidence" value="ECO:0007669"/>
    <property type="project" value="UniProtKB-KW"/>
</dbReference>
<dbReference type="FunFam" id="1.10.287.950:FF:000001">
    <property type="entry name" value="Methyl-accepting chemotaxis sensory transducer"/>
    <property type="match status" value="1"/>
</dbReference>
<keyword evidence="3" id="KW-0807">Transducer</keyword>
<dbReference type="GO" id="GO:0004888">
    <property type="term" value="F:transmembrane signaling receptor activity"/>
    <property type="evidence" value="ECO:0007669"/>
    <property type="project" value="InterPro"/>
</dbReference>
<dbReference type="Gene3D" id="1.10.287.950">
    <property type="entry name" value="Methyl-accepting chemotaxis protein"/>
    <property type="match status" value="1"/>
</dbReference>
<evidence type="ECO:0000259" key="6">
    <source>
        <dbReference type="PROSITE" id="PS50111"/>
    </source>
</evidence>
<keyword evidence="5" id="KW-0472">Membrane</keyword>
<dbReference type="PROSITE" id="PS50111">
    <property type="entry name" value="CHEMOTAXIS_TRANSDUC_2"/>
    <property type="match status" value="1"/>
</dbReference>
<dbReference type="SUPFAM" id="SSF58104">
    <property type="entry name" value="Methyl-accepting chemotaxis protein (MCP) signaling domain"/>
    <property type="match status" value="1"/>
</dbReference>
<keyword evidence="4" id="KW-0175">Coiled coil</keyword>
<dbReference type="GO" id="GO:0006935">
    <property type="term" value="P:chemotaxis"/>
    <property type="evidence" value="ECO:0007669"/>
    <property type="project" value="InterPro"/>
</dbReference>
<comment type="similarity">
    <text evidence="2">Belongs to the methyl-accepting chemotaxis (MCP) protein family.</text>
</comment>